<keyword evidence="2" id="KW-0479">Metal-binding</keyword>
<keyword evidence="3" id="KW-0408">Iron</keyword>
<dbReference type="PANTHER" id="PTHR24960">
    <property type="entry name" value="PHOTOSYSTEM I IRON-SULFUR CENTER-RELATED"/>
    <property type="match status" value="1"/>
</dbReference>
<reference evidence="7" key="2">
    <citation type="journal article" date="2021" name="PeerJ">
        <title>Extensive microbial diversity within the chicken gut microbiome revealed by metagenomics and culture.</title>
        <authorList>
            <person name="Gilroy R."/>
            <person name="Ravi A."/>
            <person name="Getino M."/>
            <person name="Pursley I."/>
            <person name="Horton D.L."/>
            <person name="Alikhan N.F."/>
            <person name="Baker D."/>
            <person name="Gharbi K."/>
            <person name="Hall N."/>
            <person name="Watson M."/>
            <person name="Adriaenssens E.M."/>
            <person name="Foster-Nyarko E."/>
            <person name="Jarju S."/>
            <person name="Secka A."/>
            <person name="Antonio M."/>
            <person name="Oren A."/>
            <person name="Chaudhuri R.R."/>
            <person name="La Ragione R."/>
            <person name="Hildebrand F."/>
            <person name="Pallen M.J."/>
        </authorList>
    </citation>
    <scope>NUCLEOTIDE SEQUENCE</scope>
    <source>
        <strain evidence="7">35461</strain>
    </source>
</reference>
<dbReference type="PROSITE" id="PS51379">
    <property type="entry name" value="4FE4S_FER_2"/>
    <property type="match status" value="10"/>
</dbReference>
<feature type="domain" description="4Fe-4S ferredoxin-type" evidence="6">
    <location>
        <begin position="344"/>
        <end position="378"/>
    </location>
</feature>
<feature type="domain" description="4Fe-4S ferredoxin-type" evidence="6">
    <location>
        <begin position="599"/>
        <end position="631"/>
    </location>
</feature>
<evidence type="ECO:0000313" key="8">
    <source>
        <dbReference type="Proteomes" id="UP000886845"/>
    </source>
</evidence>
<dbReference type="GO" id="GO:0051539">
    <property type="term" value="F:4 iron, 4 sulfur cluster binding"/>
    <property type="evidence" value="ECO:0007669"/>
    <property type="project" value="UniProtKB-KW"/>
</dbReference>
<dbReference type="Gene3D" id="3.30.70.20">
    <property type="match status" value="5"/>
</dbReference>
<name>A0A9D1T1N7_9BACT</name>
<comment type="caution">
    <text evidence="7">The sequence shown here is derived from an EMBL/GenBank/DDBJ whole genome shotgun (WGS) entry which is preliminary data.</text>
</comment>
<evidence type="ECO:0000259" key="6">
    <source>
        <dbReference type="PROSITE" id="PS51379"/>
    </source>
</evidence>
<evidence type="ECO:0000313" key="7">
    <source>
        <dbReference type="EMBL" id="HIV08545.1"/>
    </source>
</evidence>
<dbReference type="Proteomes" id="UP000886845">
    <property type="component" value="Unassembled WGS sequence"/>
</dbReference>
<keyword evidence="5" id="KW-1133">Transmembrane helix</keyword>
<evidence type="ECO:0000256" key="4">
    <source>
        <dbReference type="ARBA" id="ARBA00023014"/>
    </source>
</evidence>
<dbReference type="GO" id="GO:0046872">
    <property type="term" value="F:metal ion binding"/>
    <property type="evidence" value="ECO:0007669"/>
    <property type="project" value="UniProtKB-KW"/>
</dbReference>
<feature type="transmembrane region" description="Helical" evidence="5">
    <location>
        <begin position="135"/>
        <end position="154"/>
    </location>
</feature>
<dbReference type="Pfam" id="PF12838">
    <property type="entry name" value="Fer4_7"/>
    <property type="match status" value="5"/>
</dbReference>
<proteinExistence type="predicted"/>
<dbReference type="InterPro" id="IPR017900">
    <property type="entry name" value="4Fe4S_Fe_S_CS"/>
</dbReference>
<dbReference type="PANTHER" id="PTHR24960:SF79">
    <property type="entry name" value="PHOTOSYSTEM I IRON-SULFUR CENTER"/>
    <property type="match status" value="1"/>
</dbReference>
<feature type="transmembrane region" description="Helical" evidence="5">
    <location>
        <begin position="69"/>
        <end position="89"/>
    </location>
</feature>
<dbReference type="InterPro" id="IPR017896">
    <property type="entry name" value="4Fe4S_Fe-S-bd"/>
</dbReference>
<evidence type="ECO:0000256" key="5">
    <source>
        <dbReference type="SAM" id="Phobius"/>
    </source>
</evidence>
<dbReference type="InterPro" id="IPR050157">
    <property type="entry name" value="PSI_iron-sulfur_center"/>
</dbReference>
<feature type="domain" description="4Fe-4S ferredoxin-type" evidence="6">
    <location>
        <begin position="565"/>
        <end position="594"/>
    </location>
</feature>
<feature type="transmembrane region" description="Helical" evidence="5">
    <location>
        <begin position="160"/>
        <end position="181"/>
    </location>
</feature>
<dbReference type="PROSITE" id="PS00198">
    <property type="entry name" value="4FE4S_FER_1"/>
    <property type="match status" value="5"/>
</dbReference>
<keyword evidence="5" id="KW-0472">Membrane</keyword>
<feature type="domain" description="4Fe-4S ferredoxin-type" evidence="6">
    <location>
        <begin position="520"/>
        <end position="550"/>
    </location>
</feature>
<keyword evidence="4" id="KW-0411">Iron-sulfur</keyword>
<feature type="domain" description="4Fe-4S ferredoxin-type" evidence="6">
    <location>
        <begin position="204"/>
        <end position="231"/>
    </location>
</feature>
<gene>
    <name evidence="7" type="ORF">IAC79_00320</name>
</gene>
<dbReference type="Pfam" id="PF12801">
    <property type="entry name" value="Fer4_5"/>
    <property type="match status" value="2"/>
</dbReference>
<reference evidence="7" key="1">
    <citation type="submission" date="2020-10" db="EMBL/GenBank/DDBJ databases">
        <authorList>
            <person name="Gilroy R."/>
        </authorList>
    </citation>
    <scope>NUCLEOTIDE SEQUENCE</scope>
    <source>
        <strain evidence="7">35461</strain>
    </source>
</reference>
<feature type="domain" description="4Fe-4S ferredoxin-type" evidence="6">
    <location>
        <begin position="313"/>
        <end position="342"/>
    </location>
</feature>
<dbReference type="EMBL" id="DVOR01000009">
    <property type="protein sequence ID" value="HIV08545.1"/>
    <property type="molecule type" value="Genomic_DNA"/>
</dbReference>
<dbReference type="AlphaFoldDB" id="A0A9D1T1N7"/>
<dbReference type="SUPFAM" id="SSF54862">
    <property type="entry name" value="4Fe-4S ferredoxins"/>
    <property type="match status" value="3"/>
</dbReference>
<accession>A0A9D1T1N7</accession>
<evidence type="ECO:0000256" key="1">
    <source>
        <dbReference type="ARBA" id="ARBA00022485"/>
    </source>
</evidence>
<feature type="domain" description="4Fe-4S ferredoxin-type" evidence="6">
    <location>
        <begin position="386"/>
        <end position="420"/>
    </location>
</feature>
<protein>
    <submittedName>
        <fullName evidence="7">4Fe-4S binding protein</fullName>
    </submittedName>
</protein>
<feature type="domain" description="4Fe-4S ferredoxin-type" evidence="6">
    <location>
        <begin position="428"/>
        <end position="459"/>
    </location>
</feature>
<keyword evidence="5" id="KW-0812">Transmembrane</keyword>
<organism evidence="7 8">
    <name type="scientific">Candidatus Spyradenecus faecavium</name>
    <dbReference type="NCBI Taxonomy" id="2840947"/>
    <lineage>
        <taxon>Bacteria</taxon>
        <taxon>Pseudomonadati</taxon>
        <taxon>Lentisphaerota</taxon>
        <taxon>Lentisphaeria</taxon>
        <taxon>Lentisphaerales</taxon>
        <taxon>Lentisphaeraceae</taxon>
        <taxon>Lentisphaeraceae incertae sedis</taxon>
        <taxon>Candidatus Spyradenecus</taxon>
    </lineage>
</organism>
<keyword evidence="1" id="KW-0004">4Fe-4S</keyword>
<feature type="domain" description="4Fe-4S ferredoxin-type" evidence="6">
    <location>
        <begin position="487"/>
        <end position="516"/>
    </location>
</feature>
<evidence type="ECO:0000256" key="2">
    <source>
        <dbReference type="ARBA" id="ARBA00022723"/>
    </source>
</evidence>
<feature type="transmembrane region" description="Helical" evidence="5">
    <location>
        <begin position="193"/>
        <end position="210"/>
    </location>
</feature>
<sequence length="662" mass="68934">MAKSRFWGRLRILRVALAAFFLAVTTLAFGYAADLAALVVSWLGGDASAAADATVALTRVAHANLAPAILSAAARLSLFGVVAAAVILAATAFLGRAYCSVVCPFGVLQDLLGLLRVWERKSPPQPRLLRLRKGLGATVWAVALIGGWALGLRFLDPYTLFGAIAAGGVLPLLFVAVLVAWRTRFFCNSLCPVGALLACVSAHAPLGLTFTSRCVKCGKCATVCPTGCLDPKAGTIDNGRCVRCLKCAAVCPLGAIAYGRNPGFRLPTRREALTVGGLLAGGAAAGVAARLVGPKAASDALLAQGAVCPPGAGDLPRFFAACTDCRLCVANCPTHAIKPAGPLGVIHLDYADGARCDFDCKRCTEVCPTGALLPLTLAVKRRTRLGLARHAPDRCRAYAGEDCGRCTQACPVGAVRLERIERDGETFLVPKVYADRCVGCGACQAVCPAPGKAIVVEPLPDGAQTLLPLPPPAPESAYQAIYPPGAGSPQRFLAKCTDCGRCVATCEGRVLRSEGRPGSVHLVFDAGMCEYYCTKCGEVCPTGAISLLDLAVKQRTRIGLAELEPSICVAFSTENACGACAEHCPTGALRMKPDAEGILVPTLTTDLCIGCGSCEYPCPVRPVKAIRVRPLPDGVQILAADPNVFFAPTEPAPAPATDDWLI</sequence>
<evidence type="ECO:0000256" key="3">
    <source>
        <dbReference type="ARBA" id="ARBA00023004"/>
    </source>
</evidence>
<dbReference type="CDD" id="cd16373">
    <property type="entry name" value="DMSOR_beta_like"/>
    <property type="match status" value="2"/>
</dbReference>
<feature type="domain" description="4Fe-4S ferredoxin-type" evidence="6">
    <location>
        <begin position="232"/>
        <end position="261"/>
    </location>
</feature>
<feature type="transmembrane region" description="Helical" evidence="5">
    <location>
        <begin position="12"/>
        <end position="33"/>
    </location>
</feature>